<dbReference type="InterPro" id="IPR014756">
    <property type="entry name" value="Ig_E-set"/>
</dbReference>
<dbReference type="AlphaFoldDB" id="A0A4Y8X1G2"/>
<feature type="compositionally biased region" description="Low complexity" evidence="5">
    <location>
        <begin position="138"/>
        <end position="179"/>
    </location>
</feature>
<keyword evidence="3 7" id="KW-0732">Signal</keyword>
<accession>A0A4Y8X1G2</accession>
<keyword evidence="2" id="KW-0479">Metal-binding</keyword>
<dbReference type="InterPro" id="IPR007348">
    <property type="entry name" value="CopC_dom"/>
</dbReference>
<feature type="signal peptide" evidence="7">
    <location>
        <begin position="1"/>
        <end position="30"/>
    </location>
</feature>
<dbReference type="GO" id="GO:0006825">
    <property type="term" value="P:copper ion transport"/>
    <property type="evidence" value="ECO:0007669"/>
    <property type="project" value="InterPro"/>
</dbReference>
<dbReference type="InterPro" id="IPR032694">
    <property type="entry name" value="CopC/D"/>
</dbReference>
<dbReference type="GO" id="GO:0046688">
    <property type="term" value="P:response to copper ion"/>
    <property type="evidence" value="ECO:0007669"/>
    <property type="project" value="InterPro"/>
</dbReference>
<dbReference type="GO" id="GO:0030313">
    <property type="term" value="C:cell envelope"/>
    <property type="evidence" value="ECO:0007669"/>
    <property type="project" value="UniProtKB-SubCell"/>
</dbReference>
<dbReference type="PANTHER" id="PTHR34820:SF4">
    <property type="entry name" value="INNER MEMBRANE PROTEIN YEBZ"/>
    <property type="match status" value="1"/>
</dbReference>
<dbReference type="GO" id="GO:0005507">
    <property type="term" value="F:copper ion binding"/>
    <property type="evidence" value="ECO:0007669"/>
    <property type="project" value="InterPro"/>
</dbReference>
<dbReference type="GO" id="GO:0042597">
    <property type="term" value="C:periplasmic space"/>
    <property type="evidence" value="ECO:0007669"/>
    <property type="project" value="InterPro"/>
</dbReference>
<gene>
    <name evidence="8" type="ORF">BJ976_000308</name>
</gene>
<dbReference type="EMBL" id="JACHMC010000001">
    <property type="protein sequence ID" value="MBB4881957.1"/>
    <property type="molecule type" value="Genomic_DNA"/>
</dbReference>
<keyword evidence="9" id="KW-1185">Reference proteome</keyword>
<dbReference type="Proteomes" id="UP000560081">
    <property type="component" value="Unassembled WGS sequence"/>
</dbReference>
<dbReference type="OrthoDB" id="5242236at2"/>
<organism evidence="8 9">
    <name type="scientific">Micrococcus flavus</name>
    <dbReference type="NCBI Taxonomy" id="384602"/>
    <lineage>
        <taxon>Bacteria</taxon>
        <taxon>Bacillati</taxon>
        <taxon>Actinomycetota</taxon>
        <taxon>Actinomycetes</taxon>
        <taxon>Micrococcales</taxon>
        <taxon>Micrococcaceae</taxon>
        <taxon>Micrococcus</taxon>
    </lineage>
</organism>
<keyword evidence="6" id="KW-0812">Transmembrane</keyword>
<dbReference type="Gene3D" id="2.60.40.1220">
    <property type="match status" value="1"/>
</dbReference>
<comment type="subcellular location">
    <subcellularLocation>
        <location evidence="1">Cell envelope</location>
    </subcellularLocation>
</comment>
<evidence type="ECO:0000256" key="6">
    <source>
        <dbReference type="SAM" id="Phobius"/>
    </source>
</evidence>
<proteinExistence type="predicted"/>
<keyword evidence="6" id="KW-0472">Membrane</keyword>
<name>A0A4Y8X1G2_9MICC</name>
<protein>
    <submittedName>
        <fullName evidence="8">Methionine-rich copper-binding protein CopC</fullName>
    </submittedName>
</protein>
<evidence type="ECO:0000313" key="8">
    <source>
        <dbReference type="EMBL" id="MBB4881957.1"/>
    </source>
</evidence>
<dbReference type="GO" id="GO:0005886">
    <property type="term" value="C:plasma membrane"/>
    <property type="evidence" value="ECO:0007669"/>
    <property type="project" value="TreeGrafter"/>
</dbReference>
<evidence type="ECO:0000256" key="5">
    <source>
        <dbReference type="SAM" id="MobiDB-lite"/>
    </source>
</evidence>
<dbReference type="Pfam" id="PF04234">
    <property type="entry name" value="CopC"/>
    <property type="match status" value="1"/>
</dbReference>
<keyword evidence="4" id="KW-0186">Copper</keyword>
<evidence type="ECO:0000313" key="9">
    <source>
        <dbReference type="Proteomes" id="UP000560081"/>
    </source>
</evidence>
<evidence type="ECO:0000256" key="7">
    <source>
        <dbReference type="SAM" id="SignalP"/>
    </source>
</evidence>
<feature type="region of interest" description="Disordered" evidence="5">
    <location>
        <begin position="129"/>
        <end position="187"/>
    </location>
</feature>
<dbReference type="PANTHER" id="PTHR34820">
    <property type="entry name" value="INNER MEMBRANE PROTEIN YEBZ"/>
    <property type="match status" value="1"/>
</dbReference>
<evidence type="ECO:0000256" key="2">
    <source>
        <dbReference type="ARBA" id="ARBA00022723"/>
    </source>
</evidence>
<evidence type="ECO:0000256" key="3">
    <source>
        <dbReference type="ARBA" id="ARBA00022729"/>
    </source>
</evidence>
<reference evidence="8 9" key="1">
    <citation type="submission" date="2020-08" db="EMBL/GenBank/DDBJ databases">
        <title>Sequencing the genomes of 1000 actinobacteria strains.</title>
        <authorList>
            <person name="Klenk H.-P."/>
        </authorList>
    </citation>
    <scope>NUCLEOTIDE SEQUENCE [LARGE SCALE GENOMIC DNA]</scope>
    <source>
        <strain evidence="8 9">DSM 19079</strain>
    </source>
</reference>
<feature type="transmembrane region" description="Helical" evidence="6">
    <location>
        <begin position="193"/>
        <end position="213"/>
    </location>
</feature>
<comment type="caution">
    <text evidence="8">The sequence shown here is derived from an EMBL/GenBank/DDBJ whole genome shotgun (WGS) entry which is preliminary data.</text>
</comment>
<evidence type="ECO:0000256" key="1">
    <source>
        <dbReference type="ARBA" id="ARBA00004196"/>
    </source>
</evidence>
<feature type="chain" id="PRO_5044234325" evidence="7">
    <location>
        <begin position="31"/>
        <end position="223"/>
    </location>
</feature>
<sequence>MHHQSPLHATLAACAATAAIAVAAAGPAAAHDELIEAVPADGATLTEAPEAVTLTFSGELIDGQGIQNLVQVTDAAGHQWQDGAATVDGPTLTAPLCADLPRGEYDVAYRIVYSDGHSEERALDFTVEDPQAPAPGTAPSGCGMAAAGAAVDPASAESTPAGASTADDADADPAPSEGGSQEVTDTTGPAVPGWVWVAGLAGLAVIGVGFAVLGRKARALDHR</sequence>
<keyword evidence="6" id="KW-1133">Transmembrane helix</keyword>
<dbReference type="SUPFAM" id="SSF81296">
    <property type="entry name" value="E set domains"/>
    <property type="match status" value="1"/>
</dbReference>
<dbReference type="InterPro" id="IPR014755">
    <property type="entry name" value="Cu-Rt/internalin_Ig-like"/>
</dbReference>
<evidence type="ECO:0000256" key="4">
    <source>
        <dbReference type="ARBA" id="ARBA00023008"/>
    </source>
</evidence>
<dbReference type="RefSeq" id="WP_135029913.1">
    <property type="nucleotide sequence ID" value="NZ_BMLA01000003.1"/>
</dbReference>